<dbReference type="RefSeq" id="WP_084190313.1">
    <property type="nucleotide sequence ID" value="NZ_FRAA01000001.1"/>
</dbReference>
<dbReference type="PANTHER" id="PTHR13887:SF54">
    <property type="entry name" value="DSBA FAMILY PROTEIN"/>
    <property type="match status" value="1"/>
</dbReference>
<proteinExistence type="predicted"/>
<dbReference type="GO" id="GO:0016491">
    <property type="term" value="F:oxidoreductase activity"/>
    <property type="evidence" value="ECO:0007669"/>
    <property type="project" value="InterPro"/>
</dbReference>
<dbReference type="Gene3D" id="3.40.30.10">
    <property type="entry name" value="Glutaredoxin"/>
    <property type="match status" value="1"/>
</dbReference>
<dbReference type="Pfam" id="PF01323">
    <property type="entry name" value="DSBA"/>
    <property type="match status" value="1"/>
</dbReference>
<accession>A0A1M6KID3</accession>
<dbReference type="AlphaFoldDB" id="A0A1M6KID3"/>
<dbReference type="InterPro" id="IPR036249">
    <property type="entry name" value="Thioredoxin-like_sf"/>
</dbReference>
<sequence length="235" mass="27216">MSELKCEDGVCEVPSQTTNPSATIIQNPIDKPKLLYFGDPMCSWCWGVANHLDALIEEFSDKLSFELVLGGLRPGGGEEWNEEFRNMLRTHWEHVHEASGQPFDYSFFERDAFEYDTEPPARAVRVVRDIAPDKEWEFYKLLQEMFYAENQNILDPVVLERACTELEIDYLAFEPLFESEGYKRLVYQDFIRSQQLGVRGFPAIVIQKGEEYIAVTMGYSDLETMKQRTVQILAD</sequence>
<dbReference type="STRING" id="156994.SAMN04488028_101588"/>
<dbReference type="InterPro" id="IPR001853">
    <property type="entry name" value="DSBA-like_thioredoxin_dom"/>
</dbReference>
<dbReference type="EMBL" id="FRAA01000001">
    <property type="protein sequence ID" value="SHJ58685.1"/>
    <property type="molecule type" value="Genomic_DNA"/>
</dbReference>
<evidence type="ECO:0000313" key="3">
    <source>
        <dbReference type="Proteomes" id="UP000184474"/>
    </source>
</evidence>
<dbReference type="CDD" id="cd03025">
    <property type="entry name" value="DsbA_FrnE_like"/>
    <property type="match status" value="1"/>
</dbReference>
<name>A0A1M6KID3_REIAG</name>
<evidence type="ECO:0000313" key="2">
    <source>
        <dbReference type="EMBL" id="SHJ58685.1"/>
    </source>
</evidence>
<protein>
    <recommendedName>
        <fullName evidence="1">DSBA-like thioredoxin domain-containing protein</fullName>
    </recommendedName>
</protein>
<reference evidence="3" key="1">
    <citation type="submission" date="2016-11" db="EMBL/GenBank/DDBJ databases">
        <authorList>
            <person name="Varghese N."/>
            <person name="Submissions S."/>
        </authorList>
    </citation>
    <scope>NUCLEOTIDE SEQUENCE [LARGE SCALE GENOMIC DNA]</scope>
    <source>
        <strain evidence="3">DSM 26134</strain>
    </source>
</reference>
<keyword evidence="3" id="KW-1185">Reference proteome</keyword>
<dbReference type="PANTHER" id="PTHR13887">
    <property type="entry name" value="GLUTATHIONE S-TRANSFERASE KAPPA"/>
    <property type="match status" value="1"/>
</dbReference>
<gene>
    <name evidence="2" type="ORF">SAMN04488028_101588</name>
</gene>
<dbReference type="Gene3D" id="1.10.472.60">
    <property type="entry name" value="putative protein disulfide isomerase domain"/>
    <property type="match status" value="1"/>
</dbReference>
<evidence type="ECO:0000259" key="1">
    <source>
        <dbReference type="Pfam" id="PF01323"/>
    </source>
</evidence>
<dbReference type="SUPFAM" id="SSF52833">
    <property type="entry name" value="Thioredoxin-like"/>
    <property type="match status" value="1"/>
</dbReference>
<dbReference type="Proteomes" id="UP000184474">
    <property type="component" value="Unassembled WGS sequence"/>
</dbReference>
<organism evidence="2 3">
    <name type="scientific">Reichenbachiella agariperforans</name>
    <dbReference type="NCBI Taxonomy" id="156994"/>
    <lineage>
        <taxon>Bacteria</taxon>
        <taxon>Pseudomonadati</taxon>
        <taxon>Bacteroidota</taxon>
        <taxon>Cytophagia</taxon>
        <taxon>Cytophagales</taxon>
        <taxon>Reichenbachiellaceae</taxon>
        <taxon>Reichenbachiella</taxon>
    </lineage>
</organism>
<feature type="domain" description="DSBA-like thioredoxin" evidence="1">
    <location>
        <begin position="36"/>
        <end position="228"/>
    </location>
</feature>